<evidence type="ECO:0000313" key="2">
    <source>
        <dbReference type="EMBL" id="SDD56137.1"/>
    </source>
</evidence>
<evidence type="ECO:0000256" key="1">
    <source>
        <dbReference type="SAM" id="SignalP"/>
    </source>
</evidence>
<reference evidence="3" key="1">
    <citation type="submission" date="2016-10" db="EMBL/GenBank/DDBJ databases">
        <authorList>
            <person name="Varghese N."/>
            <person name="Submissions S."/>
        </authorList>
    </citation>
    <scope>NUCLEOTIDE SEQUENCE [LARGE SCALE GENOMIC DNA]</scope>
    <source>
        <strain evidence="3">DSM 23095</strain>
    </source>
</reference>
<proteinExistence type="predicted"/>
<feature type="chain" id="PRO_5011786747" description="DUF2490 domain-containing protein" evidence="1">
    <location>
        <begin position="21"/>
        <end position="232"/>
    </location>
</feature>
<keyword evidence="3" id="KW-1185">Reference proteome</keyword>
<dbReference type="AlphaFoldDB" id="A0A1G6VT24"/>
<evidence type="ECO:0008006" key="4">
    <source>
        <dbReference type="Google" id="ProtNLM"/>
    </source>
</evidence>
<accession>A0A1G6VT24</accession>
<evidence type="ECO:0000313" key="3">
    <source>
        <dbReference type="Proteomes" id="UP000199060"/>
    </source>
</evidence>
<dbReference type="RefSeq" id="WP_205635637.1">
    <property type="nucleotide sequence ID" value="NZ_FNAC01000037.1"/>
</dbReference>
<feature type="signal peptide" evidence="1">
    <location>
        <begin position="1"/>
        <end position="20"/>
    </location>
</feature>
<name>A0A1G6VT24_9BACT</name>
<dbReference type="STRING" id="686796.SAMN04488104_103743"/>
<sequence>MMRKYLLLAFAVFTVYSSQAQSNVDNEQLGAWYMYFFTKSFENSRFGIQGDYQFRYWNFGSDKEQLLLRTGLTYNPINTNILLTAGYGFISSGEFGESRENVIEHRIYQEVLLPQKIGERIYLTHRFRYEQRWVENQAMRTRYRYNIFMNIPLNRTKLEKKAVYLALYNELFINGQKSIGDGRTVEYFDRNRTYLGLGYGLRDNLRMQVGWMNQTVDSYSKAQAQVSLHHSF</sequence>
<gene>
    <name evidence="2" type="ORF">SAMN04488104_103743</name>
</gene>
<protein>
    <recommendedName>
        <fullName evidence="4">DUF2490 domain-containing protein</fullName>
    </recommendedName>
</protein>
<organism evidence="2 3">
    <name type="scientific">Algoriphagus faecimaris</name>
    <dbReference type="NCBI Taxonomy" id="686796"/>
    <lineage>
        <taxon>Bacteria</taxon>
        <taxon>Pseudomonadati</taxon>
        <taxon>Bacteroidota</taxon>
        <taxon>Cytophagia</taxon>
        <taxon>Cytophagales</taxon>
        <taxon>Cyclobacteriaceae</taxon>
        <taxon>Algoriphagus</taxon>
    </lineage>
</organism>
<dbReference type="EMBL" id="FNAC01000037">
    <property type="protein sequence ID" value="SDD56137.1"/>
    <property type="molecule type" value="Genomic_DNA"/>
</dbReference>
<dbReference type="Proteomes" id="UP000199060">
    <property type="component" value="Unassembled WGS sequence"/>
</dbReference>
<dbReference type="Pfam" id="PF10677">
    <property type="entry name" value="DUF2490"/>
    <property type="match status" value="1"/>
</dbReference>
<keyword evidence="1" id="KW-0732">Signal</keyword>
<dbReference type="InterPro" id="IPR019619">
    <property type="entry name" value="DUF2490"/>
</dbReference>